<name>A0A346XRZ1_9ACTN</name>
<comment type="similarity">
    <text evidence="1">Belongs to the SMC family. SbcC subfamily.</text>
</comment>
<dbReference type="PANTHER" id="PTHR32114:SF2">
    <property type="entry name" value="ABC TRANSPORTER ABCH.3"/>
    <property type="match status" value="1"/>
</dbReference>
<accession>A0A346XRZ1</accession>
<dbReference type="SUPFAM" id="SSF52540">
    <property type="entry name" value="P-loop containing nucleoside triphosphate hydrolases"/>
    <property type="match status" value="1"/>
</dbReference>
<reference evidence="7 8" key="1">
    <citation type="submission" date="2018-09" db="EMBL/GenBank/DDBJ databases">
        <title>Complete genome sequence of Euzebya sp. DY32-46 isolated from seawater of Pacific Ocean.</title>
        <authorList>
            <person name="Xu L."/>
            <person name="Wu Y.-H."/>
            <person name="Xu X.-W."/>
        </authorList>
    </citation>
    <scope>NUCLEOTIDE SEQUENCE [LARGE SCALE GENOMIC DNA]</scope>
    <source>
        <strain evidence="7 8">DY32-46</strain>
    </source>
</reference>
<proteinExistence type="inferred from homology"/>
<dbReference type="GO" id="GO:0016887">
    <property type="term" value="F:ATP hydrolysis activity"/>
    <property type="evidence" value="ECO:0007669"/>
    <property type="project" value="InterPro"/>
</dbReference>
<protein>
    <recommendedName>
        <fullName evidence="3">Nuclease SbcCD subunit C</fullName>
    </recommendedName>
</protein>
<feature type="coiled-coil region" evidence="4">
    <location>
        <begin position="668"/>
        <end position="724"/>
    </location>
</feature>
<dbReference type="InterPro" id="IPR038729">
    <property type="entry name" value="Rad50/SbcC_AAA"/>
</dbReference>
<dbReference type="GO" id="GO:0006302">
    <property type="term" value="P:double-strand break repair"/>
    <property type="evidence" value="ECO:0007669"/>
    <property type="project" value="InterPro"/>
</dbReference>
<keyword evidence="4" id="KW-0175">Coiled coil</keyword>
<keyword evidence="7" id="KW-0378">Hydrolase</keyword>
<dbReference type="RefSeq" id="WP_164709782.1">
    <property type="nucleotide sequence ID" value="NZ_CP031165.1"/>
</dbReference>
<feature type="coiled-coil region" evidence="4">
    <location>
        <begin position="795"/>
        <end position="846"/>
    </location>
</feature>
<dbReference type="PANTHER" id="PTHR32114">
    <property type="entry name" value="ABC TRANSPORTER ABCH.3"/>
    <property type="match status" value="1"/>
</dbReference>
<evidence type="ECO:0000313" key="8">
    <source>
        <dbReference type="Proteomes" id="UP000264006"/>
    </source>
</evidence>
<dbReference type="InterPro" id="IPR027417">
    <property type="entry name" value="P-loop_NTPase"/>
</dbReference>
<dbReference type="AlphaFoldDB" id="A0A346XRZ1"/>
<feature type="domain" description="Rad50/SbcC-type AAA" evidence="6">
    <location>
        <begin position="6"/>
        <end position="192"/>
    </location>
</feature>
<organism evidence="7 8">
    <name type="scientific">Euzebya pacifica</name>
    <dbReference type="NCBI Taxonomy" id="1608957"/>
    <lineage>
        <taxon>Bacteria</taxon>
        <taxon>Bacillati</taxon>
        <taxon>Actinomycetota</taxon>
        <taxon>Nitriliruptoria</taxon>
        <taxon>Euzebyales</taxon>
    </lineage>
</organism>
<dbReference type="Pfam" id="PF13558">
    <property type="entry name" value="SbcC_Walker_B"/>
    <property type="match status" value="1"/>
</dbReference>
<dbReference type="EMBL" id="CP031165">
    <property type="protein sequence ID" value="AXV04988.1"/>
    <property type="molecule type" value="Genomic_DNA"/>
</dbReference>
<feature type="coiled-coil region" evidence="4">
    <location>
        <begin position="492"/>
        <end position="530"/>
    </location>
</feature>
<keyword evidence="7" id="KW-0269">Exonuclease</keyword>
<dbReference type="Pfam" id="PF13476">
    <property type="entry name" value="AAA_23"/>
    <property type="match status" value="1"/>
</dbReference>
<keyword evidence="7" id="KW-0540">Nuclease</keyword>
<dbReference type="KEGG" id="euz:DVS28_a0281"/>
<feature type="coiled-coil region" evidence="4">
    <location>
        <begin position="333"/>
        <end position="395"/>
    </location>
</feature>
<evidence type="ECO:0000259" key="6">
    <source>
        <dbReference type="Pfam" id="PF13476"/>
    </source>
</evidence>
<dbReference type="Gene3D" id="3.40.50.300">
    <property type="entry name" value="P-loop containing nucleotide triphosphate hydrolases"/>
    <property type="match status" value="2"/>
</dbReference>
<evidence type="ECO:0000313" key="7">
    <source>
        <dbReference type="EMBL" id="AXV04988.1"/>
    </source>
</evidence>
<keyword evidence="8" id="KW-1185">Reference proteome</keyword>
<comment type="subunit">
    <text evidence="2">Heterodimer of SbcC and SbcD.</text>
</comment>
<evidence type="ECO:0000256" key="5">
    <source>
        <dbReference type="SAM" id="MobiDB-lite"/>
    </source>
</evidence>
<evidence type="ECO:0000256" key="2">
    <source>
        <dbReference type="ARBA" id="ARBA00011322"/>
    </source>
</evidence>
<evidence type="ECO:0000256" key="4">
    <source>
        <dbReference type="SAM" id="Coils"/>
    </source>
</evidence>
<feature type="region of interest" description="Disordered" evidence="5">
    <location>
        <begin position="434"/>
        <end position="454"/>
    </location>
</feature>
<gene>
    <name evidence="7" type="ORF">DVS28_a0281</name>
</gene>
<evidence type="ECO:0000256" key="1">
    <source>
        <dbReference type="ARBA" id="ARBA00006930"/>
    </source>
</evidence>
<dbReference type="Proteomes" id="UP000264006">
    <property type="component" value="Chromosome"/>
</dbReference>
<sequence length="1031" mass="108080">MRPLTLTVEGLRSFRASETIDFTGRDYLAIIGDTGAGKSSLLEAMGWALYGNTSWSGQPNQELMHDTSTATRVVLTFSVRGQTWRATRTLRRRDDRTVGAAQAELVRLEEKGDGALKEVDGVDKVRAVNDRVQELIGLNYEAFKRTVVLPQGQFAQLLVADDPRVRASILEQVWGVEGLADIKAAADETLRDIVPTASRVEQALADAPQDPAAHLTALREDVERLTSVAGSAASTTARAKDAVAAVEEASAKNTAAENARRLLLVDNSLATSANGLSAVAKELAEAEAAQATVTASAREELAAVPADDDGMSVAEVTTAQGVLARLPRLAADVDEAGSALVEARAEIDRLGNEAADADERVAAAKEQQEQHEAGRAALTTAVEEAQASVHAAEQRLGAWRSALAEQESAEASAARLQDGLAGLRSAVDAADAAAKAAHEEATRAQSAKESADREHAAIAAAAGLSVGDDCTVCHRPLPDGWSAPGDSAHDAIAAAARKAVSAEREADAALTKATATLESGEAQLESATKAVEQRTAAVGTAESALVAVLGPVDVTRSDEELLTGLREKAEVARAALTSHDAAGRELAEATQAARTAATIATANNQAAVAAEARAAAALTRARKECEEAVGLIPPALEILVQHGSPGATTQMAGLDEAAAQLTERESVLAERSAARLRLQAKLAELEKERTALDQRRCRELTEPLEGLVRKLDGERQQLERLQASLGVDGVEVPSLVGVTADSAPAVVAAFHSGTARLAEVAVTRLNESTEALIVARAVLDEVGQAIGTSGDVELVAELERRQKDAEVKAGIAQHEAEAFEARVEPIRQLREASAGLEEQRLVLEDLSAALNPGAFPKWLTMRRSHDLLLHASVLLEEMTAGRYSFAEVVSPDDPWKVIDNDSGLPRSPASLSGGETFVASLSLALGMVEMMARSGGHLESLWLDEGFGALDRGNLDSAVEALSQVAARGRMVAVISHVRAVAEQVNHVLAVTHGSRGSQARWLAPNERAALAEMDATGEPGAMAAVAGLLD</sequence>
<dbReference type="GO" id="GO:0004527">
    <property type="term" value="F:exonuclease activity"/>
    <property type="evidence" value="ECO:0007669"/>
    <property type="project" value="UniProtKB-KW"/>
</dbReference>
<evidence type="ECO:0000256" key="3">
    <source>
        <dbReference type="ARBA" id="ARBA00013368"/>
    </source>
</evidence>